<dbReference type="PROSITE" id="PS01360">
    <property type="entry name" value="ZF_MYND_1"/>
    <property type="match status" value="1"/>
</dbReference>
<dbReference type="SUPFAM" id="SSF48452">
    <property type="entry name" value="TPR-like"/>
    <property type="match status" value="1"/>
</dbReference>
<proteinExistence type="predicted"/>
<dbReference type="AlphaFoldDB" id="A0A8D8F721"/>
<dbReference type="GO" id="GO:0032259">
    <property type="term" value="P:methylation"/>
    <property type="evidence" value="ECO:0007669"/>
    <property type="project" value="UniProtKB-KW"/>
</dbReference>
<evidence type="ECO:0000256" key="2">
    <source>
        <dbReference type="ARBA" id="ARBA00022771"/>
    </source>
</evidence>
<reference evidence="6" key="1">
    <citation type="submission" date="2021-05" db="EMBL/GenBank/DDBJ databases">
        <authorList>
            <person name="Alioto T."/>
            <person name="Alioto T."/>
            <person name="Gomez Garrido J."/>
        </authorList>
    </citation>
    <scope>NUCLEOTIDE SEQUENCE</scope>
</reference>
<evidence type="ECO:0000256" key="4">
    <source>
        <dbReference type="PROSITE-ProRule" id="PRU00134"/>
    </source>
</evidence>
<keyword evidence="1" id="KW-0479">Metal-binding</keyword>
<dbReference type="Gene3D" id="6.10.140.2220">
    <property type="match status" value="1"/>
</dbReference>
<dbReference type="InterPro" id="IPR011990">
    <property type="entry name" value="TPR-like_helical_dom_sf"/>
</dbReference>
<evidence type="ECO:0000256" key="1">
    <source>
        <dbReference type="ARBA" id="ARBA00022723"/>
    </source>
</evidence>
<dbReference type="Gene3D" id="1.25.40.10">
    <property type="entry name" value="Tetratricopeptide repeat domain"/>
    <property type="match status" value="1"/>
</dbReference>
<dbReference type="EMBL" id="HBUE01043604">
    <property type="protein sequence ID" value="CAG6461727.1"/>
    <property type="molecule type" value="Transcribed_RNA"/>
</dbReference>
<dbReference type="Gene3D" id="2.170.270.10">
    <property type="entry name" value="SET domain"/>
    <property type="match status" value="1"/>
</dbReference>
<organism evidence="6">
    <name type="scientific">Culex pipiens</name>
    <name type="common">House mosquito</name>
    <dbReference type="NCBI Taxonomy" id="7175"/>
    <lineage>
        <taxon>Eukaryota</taxon>
        <taxon>Metazoa</taxon>
        <taxon>Ecdysozoa</taxon>
        <taxon>Arthropoda</taxon>
        <taxon>Hexapoda</taxon>
        <taxon>Insecta</taxon>
        <taxon>Pterygota</taxon>
        <taxon>Neoptera</taxon>
        <taxon>Endopterygota</taxon>
        <taxon>Diptera</taxon>
        <taxon>Nematocera</taxon>
        <taxon>Culicoidea</taxon>
        <taxon>Culicidae</taxon>
        <taxon>Culicinae</taxon>
        <taxon>Culicini</taxon>
        <taxon>Culex</taxon>
        <taxon>Culex</taxon>
    </lineage>
</organism>
<dbReference type="InterPro" id="IPR002893">
    <property type="entry name" value="Znf_MYND"/>
</dbReference>
<name>A0A8D8F721_CULPI</name>
<dbReference type="InterPro" id="IPR046341">
    <property type="entry name" value="SET_dom_sf"/>
</dbReference>
<dbReference type="GO" id="GO:0008168">
    <property type="term" value="F:methyltransferase activity"/>
    <property type="evidence" value="ECO:0007669"/>
    <property type="project" value="UniProtKB-KW"/>
</dbReference>
<dbReference type="PROSITE" id="PS50865">
    <property type="entry name" value="ZF_MYND_2"/>
    <property type="match status" value="1"/>
</dbReference>
<dbReference type="PANTHER" id="PTHR47111">
    <property type="entry name" value="BCDNA.LD29892"/>
    <property type="match status" value="1"/>
</dbReference>
<keyword evidence="6" id="KW-0808">Transferase</keyword>
<keyword evidence="2 4" id="KW-0863">Zinc-finger</keyword>
<dbReference type="SUPFAM" id="SSF144232">
    <property type="entry name" value="HIT/MYND zinc finger-like"/>
    <property type="match status" value="1"/>
</dbReference>
<dbReference type="SUPFAM" id="SSF82199">
    <property type="entry name" value="SET domain"/>
    <property type="match status" value="1"/>
</dbReference>
<protein>
    <submittedName>
        <fullName evidence="6">Histone-lysine N-methyltransferase ASHR1</fullName>
    </submittedName>
</protein>
<evidence type="ECO:0000313" key="6">
    <source>
        <dbReference type="EMBL" id="CAG6461727.1"/>
    </source>
</evidence>
<dbReference type="PANTHER" id="PTHR47111:SF1">
    <property type="entry name" value="SET AND MYND DOMAIN-CONTAINING PROTEIN 4"/>
    <property type="match status" value="1"/>
</dbReference>
<accession>A0A8D8F721</accession>
<feature type="domain" description="MYND-type" evidence="5">
    <location>
        <begin position="235"/>
        <end position="275"/>
    </location>
</feature>
<evidence type="ECO:0000259" key="5">
    <source>
        <dbReference type="PROSITE" id="PS50865"/>
    </source>
</evidence>
<keyword evidence="6" id="KW-0489">Methyltransferase</keyword>
<dbReference type="GO" id="GO:0008270">
    <property type="term" value="F:zinc ion binding"/>
    <property type="evidence" value="ECO:0007669"/>
    <property type="project" value="UniProtKB-KW"/>
</dbReference>
<sequence length="584" mass="66559">MDSDAQDSLLQFVWDRVAAVFEECERTHGLLEALPARTPDRLRFVASVVERVGAMGRLAERVPGGKDCFRAAEMRMEGNKFMRSSGPRDLLAAAEAYNRALAYAPEDSGELRKAYSNRSAVCYALREYRLCLDNIEAALRIKAPAPDPALEEKLRTKQLACRKLLADERVCHQFEQFCYAKLSYGPNVTNSRVVEGVVESGGQLVARQDFVVGDVLMIDEPYVTVIDGKDRYTRCHHCLRDRFLELRPCPDCVVAMFCSKQCAQQAHQRYHRLECPVLHRLFEIYHIATLVPLRIVCTAIDTFGDDLDRLEEHIQKIDPDFNPFQLNWNKVTREQLYYAMHVLPTNESQRAPMLNLFLATESIVVTEIMFRHSPKLRQLANTEAKQDLIRQLVYHHTMTSAFSARHINQDNGLGSYPLLAAANHSCIPNTIRVVLPGGKNALVTYRPIQTGDQILISKGVLFTKHAKQFRQDRLNSLFQIQCRCEACTFDYPPVWLDHSDCPLEPADQTQLNQIERLLDRAKPPAVSCHAVRTALEAVVLLMRKYVPLVPTRNLRQLTELFSRCHVLLFHGVPARQRYAQQGLC</sequence>
<keyword evidence="3" id="KW-0862">Zinc</keyword>
<dbReference type="Gene3D" id="1.10.220.160">
    <property type="match status" value="1"/>
</dbReference>
<evidence type="ECO:0000256" key="3">
    <source>
        <dbReference type="ARBA" id="ARBA00022833"/>
    </source>
</evidence>